<evidence type="ECO:0000256" key="3">
    <source>
        <dbReference type="ARBA" id="ARBA00022722"/>
    </source>
</evidence>
<dbReference type="Pfam" id="PF03652">
    <property type="entry name" value="RuvX"/>
    <property type="match status" value="1"/>
</dbReference>
<dbReference type="GO" id="GO:0004518">
    <property type="term" value="F:nuclease activity"/>
    <property type="evidence" value="ECO:0007669"/>
    <property type="project" value="UniProtKB-KW"/>
</dbReference>
<evidence type="ECO:0000256" key="4">
    <source>
        <dbReference type="ARBA" id="ARBA00022801"/>
    </source>
</evidence>
<gene>
    <name evidence="7" type="ORF">HMPREF0742_00332</name>
</gene>
<dbReference type="HAMAP" id="MF_00651">
    <property type="entry name" value="Nuclease_YqgF"/>
    <property type="match status" value="1"/>
</dbReference>
<evidence type="ECO:0000256" key="5">
    <source>
        <dbReference type="HAMAP-Rule" id="MF_00651"/>
    </source>
</evidence>
<dbReference type="EC" id="3.1.-.-" evidence="5"/>
<dbReference type="PATRIC" id="fig|888019.4.peg.281"/>
<dbReference type="InterPro" id="IPR006641">
    <property type="entry name" value="YqgF/RNaseH-like_dom"/>
</dbReference>
<dbReference type="InterPro" id="IPR012337">
    <property type="entry name" value="RNaseH-like_sf"/>
</dbReference>
<dbReference type="InterPro" id="IPR037027">
    <property type="entry name" value="YqgF/RNaseH-like_dom_sf"/>
</dbReference>
<reference evidence="7 8" key="1">
    <citation type="submission" date="2013-08" db="EMBL/GenBank/DDBJ databases">
        <authorList>
            <person name="Weinstock G."/>
            <person name="Sodergren E."/>
            <person name="Wylie T."/>
            <person name="Fulton L."/>
            <person name="Fulton R."/>
            <person name="Fronick C."/>
            <person name="O'Laughlin M."/>
            <person name="Godfrey J."/>
            <person name="Miner T."/>
            <person name="Herter B."/>
            <person name="Appelbaum E."/>
            <person name="Cordes M."/>
            <person name="Lek S."/>
            <person name="Wollam A."/>
            <person name="Pepin K.H."/>
            <person name="Palsikar V.B."/>
            <person name="Mitreva M."/>
            <person name="Wilson R.K."/>
        </authorList>
    </citation>
    <scope>NUCLEOTIDE SEQUENCE [LARGE SCALE GENOMIC DNA]</scope>
    <source>
        <strain evidence="7 8">F0184</strain>
    </source>
</reference>
<evidence type="ECO:0000313" key="8">
    <source>
        <dbReference type="Proteomes" id="UP000017174"/>
    </source>
</evidence>
<dbReference type="Proteomes" id="UP000017174">
    <property type="component" value="Unassembled WGS sequence"/>
</dbReference>
<keyword evidence="1 5" id="KW-0963">Cytoplasm</keyword>
<dbReference type="HOGENOM" id="CLU_098240_0_0_11"/>
<proteinExistence type="inferred from homology"/>
<dbReference type="SUPFAM" id="SSF53098">
    <property type="entry name" value="Ribonuclease H-like"/>
    <property type="match status" value="1"/>
</dbReference>
<name>U7V6U3_9MICC</name>
<dbReference type="RefSeq" id="WP_023133019.1">
    <property type="nucleotide sequence ID" value="NZ_KI518035.1"/>
</dbReference>
<dbReference type="GO" id="GO:0005829">
    <property type="term" value="C:cytosol"/>
    <property type="evidence" value="ECO:0007669"/>
    <property type="project" value="TreeGrafter"/>
</dbReference>
<accession>U7V6U3</accession>
<sequence>MSGFKPGVRMGVDVGNARVGTALSDPDGILATPLKTLRRDHKKNSDRRVLRKLAEVNDVVEIFVGLPKTMRGGESASTVMAKEYAENLRSELDAEGKEHIHIWLVDERLTTVSAQRSLHEAGVSSRDFKAIVDQAAAVNILQYCLDTLKSGYAIAGYKLSSPAYEEAHSEECPLDGKPVNETETLQ</sequence>
<dbReference type="AlphaFoldDB" id="U7V6U3"/>
<comment type="subcellular location">
    <subcellularLocation>
        <location evidence="5">Cytoplasm</location>
    </subcellularLocation>
</comment>
<dbReference type="Gene3D" id="3.30.420.140">
    <property type="entry name" value="YqgF/RNase H-like domain"/>
    <property type="match status" value="1"/>
</dbReference>
<comment type="similarity">
    <text evidence="5">Belongs to the YqgF HJR family.</text>
</comment>
<comment type="function">
    <text evidence="5">Could be a nuclease involved in processing of the 5'-end of pre-16S rRNA.</text>
</comment>
<evidence type="ECO:0000313" key="7">
    <source>
        <dbReference type="EMBL" id="ERT67427.1"/>
    </source>
</evidence>
<dbReference type="InterPro" id="IPR005227">
    <property type="entry name" value="YqgF"/>
</dbReference>
<dbReference type="GO" id="GO:0000967">
    <property type="term" value="P:rRNA 5'-end processing"/>
    <property type="evidence" value="ECO:0007669"/>
    <property type="project" value="UniProtKB-UniRule"/>
</dbReference>
<organism evidence="7 8">
    <name type="scientific">Rothia aeria F0184</name>
    <dbReference type="NCBI Taxonomy" id="888019"/>
    <lineage>
        <taxon>Bacteria</taxon>
        <taxon>Bacillati</taxon>
        <taxon>Actinomycetota</taxon>
        <taxon>Actinomycetes</taxon>
        <taxon>Micrococcales</taxon>
        <taxon>Micrococcaceae</taxon>
        <taxon>Rothia</taxon>
    </lineage>
</organism>
<evidence type="ECO:0000256" key="1">
    <source>
        <dbReference type="ARBA" id="ARBA00022490"/>
    </source>
</evidence>
<dbReference type="GO" id="GO:0016788">
    <property type="term" value="F:hydrolase activity, acting on ester bonds"/>
    <property type="evidence" value="ECO:0007669"/>
    <property type="project" value="UniProtKB-UniRule"/>
</dbReference>
<comment type="caution">
    <text evidence="7">The sequence shown here is derived from an EMBL/GenBank/DDBJ whole genome shotgun (WGS) entry which is preliminary data.</text>
</comment>
<dbReference type="EMBL" id="AXZG01000010">
    <property type="protein sequence ID" value="ERT67427.1"/>
    <property type="molecule type" value="Genomic_DNA"/>
</dbReference>
<feature type="domain" description="YqgF/RNase H-like" evidence="6">
    <location>
        <begin position="7"/>
        <end position="114"/>
    </location>
</feature>
<dbReference type="CDD" id="cd16964">
    <property type="entry name" value="YqgF"/>
    <property type="match status" value="1"/>
</dbReference>
<keyword evidence="4 5" id="KW-0378">Hydrolase</keyword>
<protein>
    <recommendedName>
        <fullName evidence="5">Putative pre-16S rRNA nuclease</fullName>
        <ecNumber evidence="5">3.1.-.-</ecNumber>
    </recommendedName>
</protein>
<evidence type="ECO:0000259" key="6">
    <source>
        <dbReference type="SMART" id="SM00732"/>
    </source>
</evidence>
<dbReference type="NCBIfam" id="TIGR00250">
    <property type="entry name" value="RNAse_H_YqgF"/>
    <property type="match status" value="1"/>
</dbReference>
<keyword evidence="2 5" id="KW-0690">Ribosome biogenesis</keyword>
<dbReference type="PANTHER" id="PTHR33317:SF4">
    <property type="entry name" value="POLYNUCLEOTIDYL TRANSFERASE, RIBONUCLEASE H-LIKE SUPERFAMILY PROTEIN"/>
    <property type="match status" value="1"/>
</dbReference>
<keyword evidence="3 5" id="KW-0540">Nuclease</keyword>
<evidence type="ECO:0000256" key="2">
    <source>
        <dbReference type="ARBA" id="ARBA00022517"/>
    </source>
</evidence>
<dbReference type="SMART" id="SM00732">
    <property type="entry name" value="YqgFc"/>
    <property type="match status" value="1"/>
</dbReference>
<dbReference type="PANTHER" id="PTHR33317">
    <property type="entry name" value="POLYNUCLEOTIDYL TRANSFERASE, RIBONUCLEASE H-LIKE SUPERFAMILY PROTEIN"/>
    <property type="match status" value="1"/>
</dbReference>